<dbReference type="Gene3D" id="3.50.50.60">
    <property type="entry name" value="FAD/NAD(P)-binding domain"/>
    <property type="match status" value="1"/>
</dbReference>
<dbReference type="PANTHER" id="PTHR42720:SF1">
    <property type="entry name" value="GLYCEROL 3-PHOSPHATE OXIDASE"/>
    <property type="match status" value="1"/>
</dbReference>
<evidence type="ECO:0000313" key="4">
    <source>
        <dbReference type="EMBL" id="RDY31507.1"/>
    </source>
</evidence>
<dbReference type="EMBL" id="QICS01000007">
    <property type="protein sequence ID" value="PXV89035.1"/>
    <property type="molecule type" value="Genomic_DNA"/>
</dbReference>
<dbReference type="InterPro" id="IPR041854">
    <property type="entry name" value="BFD-like_2Fe2S-bd_dom_sf"/>
</dbReference>
<evidence type="ECO:0000259" key="2">
    <source>
        <dbReference type="Pfam" id="PF04324"/>
    </source>
</evidence>
<dbReference type="InterPro" id="IPR006076">
    <property type="entry name" value="FAD-dep_OxRdtase"/>
</dbReference>
<dbReference type="PANTHER" id="PTHR42720">
    <property type="entry name" value="GLYCEROL-3-PHOSPHATE DEHYDROGENASE"/>
    <property type="match status" value="1"/>
</dbReference>
<evidence type="ECO:0000259" key="1">
    <source>
        <dbReference type="Pfam" id="PF01266"/>
    </source>
</evidence>
<dbReference type="InterPro" id="IPR007419">
    <property type="entry name" value="BFD-like_2Fe2S-bd_dom"/>
</dbReference>
<evidence type="ECO:0000313" key="3">
    <source>
        <dbReference type="EMBL" id="PXV89035.1"/>
    </source>
</evidence>
<sequence length="476" mass="52994">MYDILIVGAGIVGCFLAHDLSKKELKVAVFDREADVANKATMANSAIIHSGHDPLDNTLKAKLNVRGNEMYESICKDLGVSFKRTSAFVAATSMEEEDTLDMLYQQTKNRNIPVMYLTKEEAIKKEPNLSDHVTKVIELPTTGIVYPWEVAIALAEEASENNVDFYLNEQVEKIKKTQKGFEVITSKGNYEAKIIINAAGVCSDKIYGKVSSKVDFEITPRKGEYFVLDKLKKPLVSRVIYPVPSSAGKGVLVVPTTHGNVLLGPNSEMVDSGELNNNTKDSLDYVKKEIHKTVKNIPMDKVIHSFAGVRPTSTRHDFIIEEAKDVTDFINVAGIESPGLASAPAISEYVINEILSKKIRMNEKNMYTKRRPNIKLKEMTEEEKNELVKKNPAFGKIVCRCEQITEGEIIDAIRRPLGATTVKGIKKRVRPGMGRCQGGFCEPLVVDILARERKISPLEVRLDGDNSVMLMEETKE</sequence>
<dbReference type="EMBL" id="NOKA02000014">
    <property type="protein sequence ID" value="RDY31507.1"/>
    <property type="molecule type" value="Genomic_DNA"/>
</dbReference>
<dbReference type="Gene3D" id="1.10.10.1100">
    <property type="entry name" value="BFD-like [2Fe-2S]-binding domain"/>
    <property type="match status" value="1"/>
</dbReference>
<reference evidence="4" key="3">
    <citation type="submission" date="2018-07" db="EMBL/GenBank/DDBJ databases">
        <authorList>
            <person name="Quirk P.G."/>
            <person name="Krulwich T.A."/>
        </authorList>
    </citation>
    <scope>NUCLEOTIDE SEQUENCE</scope>
    <source>
        <strain evidence="4">CCRI-19302</strain>
    </source>
</reference>
<feature type="domain" description="FAD dependent oxidoreductase" evidence="1">
    <location>
        <begin position="3"/>
        <end position="350"/>
    </location>
</feature>
<dbReference type="Pfam" id="PF04324">
    <property type="entry name" value="Fer2_BFD"/>
    <property type="match status" value="1"/>
</dbReference>
<keyword evidence="5" id="KW-1185">Reference proteome</keyword>
<dbReference type="Proteomes" id="UP000216411">
    <property type="component" value="Unassembled WGS sequence"/>
</dbReference>
<dbReference type="Gene3D" id="3.30.9.10">
    <property type="entry name" value="D-Amino Acid Oxidase, subunit A, domain 2"/>
    <property type="match status" value="1"/>
</dbReference>
<comment type="caution">
    <text evidence="3">The sequence shown here is derived from an EMBL/GenBank/DDBJ whole genome shotgun (WGS) entry which is preliminary data.</text>
</comment>
<organism evidence="3 6">
    <name type="scientific">Lachnotalea glycerini</name>
    <dbReference type="NCBI Taxonomy" id="1763509"/>
    <lineage>
        <taxon>Bacteria</taxon>
        <taxon>Bacillati</taxon>
        <taxon>Bacillota</taxon>
        <taxon>Clostridia</taxon>
        <taxon>Lachnospirales</taxon>
        <taxon>Lachnospiraceae</taxon>
        <taxon>Lachnotalea</taxon>
    </lineage>
</organism>
<accession>A0A318ELS7</accession>
<name>A0A318ELS7_9FIRM</name>
<proteinExistence type="predicted"/>
<dbReference type="Proteomes" id="UP000247523">
    <property type="component" value="Unassembled WGS sequence"/>
</dbReference>
<dbReference type="OrthoDB" id="9801699at2"/>
<protein>
    <submittedName>
        <fullName evidence="4">FAD/NAD(P)-binding oxidoreductase</fullName>
    </submittedName>
    <submittedName>
        <fullName evidence="3">Glycerol-3-phosphate dehydrogenase</fullName>
    </submittedName>
</protein>
<dbReference type="Pfam" id="PF01266">
    <property type="entry name" value="DAO"/>
    <property type="match status" value="1"/>
</dbReference>
<dbReference type="SUPFAM" id="SSF54373">
    <property type="entry name" value="FAD-linked reductases, C-terminal domain"/>
    <property type="match status" value="1"/>
</dbReference>
<dbReference type="RefSeq" id="WP_110291252.1">
    <property type="nucleotide sequence ID" value="NZ_NOKA02000014.1"/>
</dbReference>
<feature type="domain" description="BFD-like [2Fe-2S]-binding" evidence="2">
    <location>
        <begin position="397"/>
        <end position="451"/>
    </location>
</feature>
<dbReference type="AlphaFoldDB" id="A0A318ELS7"/>
<dbReference type="InterPro" id="IPR052745">
    <property type="entry name" value="G3P_Oxidase/Oxidoreductase"/>
</dbReference>
<reference evidence="3 6" key="2">
    <citation type="submission" date="2018-05" db="EMBL/GenBank/DDBJ databases">
        <title>Genomic Encyclopedia of Type Strains, Phase IV (KMG-IV): sequencing the most valuable type-strain genomes for metagenomic binning, comparative biology and taxonomic classification.</title>
        <authorList>
            <person name="Goeker M."/>
        </authorList>
    </citation>
    <scope>NUCLEOTIDE SEQUENCE [LARGE SCALE GENOMIC DNA]</scope>
    <source>
        <strain evidence="3 6">DSM 28816</strain>
    </source>
</reference>
<evidence type="ECO:0000313" key="5">
    <source>
        <dbReference type="Proteomes" id="UP000216411"/>
    </source>
</evidence>
<dbReference type="SUPFAM" id="SSF51905">
    <property type="entry name" value="FAD/NAD(P)-binding domain"/>
    <property type="match status" value="1"/>
</dbReference>
<reference evidence="4 5" key="1">
    <citation type="journal article" date="2017" name="Genome Announc.">
        <title>Draft Genome Sequence of a Sporulating and Motile Strain of Lachnotalea glycerini Isolated from Water in Quebec City, Canada.</title>
        <authorList>
            <person name="Maheux A.F."/>
            <person name="Boudreau D.K."/>
            <person name="Berube E."/>
            <person name="Boissinot M."/>
            <person name="Raymond F."/>
            <person name="Brodeur S."/>
            <person name="Corbeil J."/>
            <person name="Isabel S."/>
            <person name="Omar R.F."/>
            <person name="Bergeron M.G."/>
        </authorList>
    </citation>
    <scope>NUCLEOTIDE SEQUENCE [LARGE SCALE GENOMIC DNA]</scope>
    <source>
        <strain evidence="4 5">CCRI-19302</strain>
    </source>
</reference>
<dbReference type="CDD" id="cd19946">
    <property type="entry name" value="GlpA-like_Fer2_BFD-like"/>
    <property type="match status" value="1"/>
</dbReference>
<dbReference type="InterPro" id="IPR036188">
    <property type="entry name" value="FAD/NAD-bd_sf"/>
</dbReference>
<evidence type="ECO:0000313" key="6">
    <source>
        <dbReference type="Proteomes" id="UP000247523"/>
    </source>
</evidence>
<gene>
    <name evidence="3" type="ORF">C8E03_10711</name>
    <name evidence="4" type="ORF">CG710_009130</name>
</gene>